<feature type="transmembrane region" description="Helical" evidence="2">
    <location>
        <begin position="296"/>
        <end position="313"/>
    </location>
</feature>
<gene>
    <name evidence="3" type="ORF">MP11Mi_05930</name>
</gene>
<feature type="compositionally biased region" description="Acidic residues" evidence="1">
    <location>
        <begin position="225"/>
        <end position="239"/>
    </location>
</feature>
<reference evidence="3" key="1">
    <citation type="submission" date="2023-06" db="EMBL/GenBank/DDBJ databases">
        <title>Gordonia sp. nov. and Pseudochrobactrum sp. nov., two species isolated from the burying beetle Nicrophorus vespilloides.</title>
        <authorList>
            <person name="Poehlein A."/>
            <person name="Guzman J."/>
            <person name="Daniel R."/>
            <person name="Vilcinskas A."/>
        </authorList>
    </citation>
    <scope>NUCLEOTIDE SEQUENCE</scope>
    <source>
        <strain evidence="3">MP11Mi</strain>
    </source>
</reference>
<keyword evidence="2" id="KW-1133">Transmembrane helix</keyword>
<name>A0AA97CSC4_9ACTN</name>
<accession>A0AA97CSC4</accession>
<feature type="compositionally biased region" description="Low complexity" evidence="1">
    <location>
        <begin position="47"/>
        <end position="59"/>
    </location>
</feature>
<feature type="region of interest" description="Disordered" evidence="1">
    <location>
        <begin position="225"/>
        <end position="262"/>
    </location>
</feature>
<sequence length="408" mass="44860">MPNSVLWVFLIVVWLFVLVPMVLRGRPAARTSTKAAAQTRVVHRGGSRSAASRRAAAQARSERAANTAKRLADRRATEAEAAEAVADDVNTDESIDDGSVVDVETVEPELAESDVEVTESEIVEIDAEIVEDDETRSAPATLRADAESPAEVTDVLDIVDVEVVDLDEAQAAHVDPLVSDEEADELDGEFDDGEFDDEYGEYDELDEDDGEEDSDETFEVLEAESEAIGDETDVEEESSVPEPIPRELRGRGGLAPGHVQEREEATYRERRRILAALSLLTVAAVVSAFFVQPLGYVAVGVMVVVFAAYLTFLRRAVRVEQERHAQRAARQRRRQAEDARIRREQAEPLYVSPPARLRRPGGAIVLEIDDEDPAFDHLPTYDFGEAHRYDSDFDGATGFGDSAHRAAV</sequence>
<keyword evidence="2" id="KW-0472">Membrane</keyword>
<feature type="region of interest" description="Disordered" evidence="1">
    <location>
        <begin position="29"/>
        <end position="77"/>
    </location>
</feature>
<dbReference type="AlphaFoldDB" id="A0AA97CSC4"/>
<dbReference type="RefSeq" id="WP_420040828.1">
    <property type="nucleotide sequence ID" value="NZ_CP128986.1"/>
</dbReference>
<dbReference type="NCBIfam" id="NF045516">
    <property type="entry name" value="GlpR"/>
    <property type="match status" value="1"/>
</dbReference>
<dbReference type="InterPro" id="IPR053779">
    <property type="entry name" value="GlpR"/>
</dbReference>
<feature type="transmembrane region" description="Helical" evidence="2">
    <location>
        <begin position="6"/>
        <end position="23"/>
    </location>
</feature>
<evidence type="ECO:0008006" key="4">
    <source>
        <dbReference type="Google" id="ProtNLM"/>
    </source>
</evidence>
<keyword evidence="2" id="KW-0812">Transmembrane</keyword>
<proteinExistence type="predicted"/>
<organism evidence="3">
    <name type="scientific">Gordonia sp. MP11Mi</name>
    <dbReference type="NCBI Taxonomy" id="3022769"/>
    <lineage>
        <taxon>Bacteria</taxon>
        <taxon>Bacillati</taxon>
        <taxon>Actinomycetota</taxon>
        <taxon>Actinomycetes</taxon>
        <taxon>Mycobacteriales</taxon>
        <taxon>Gordoniaceae</taxon>
        <taxon>Gordonia</taxon>
    </lineage>
</organism>
<evidence type="ECO:0000256" key="1">
    <source>
        <dbReference type="SAM" id="MobiDB-lite"/>
    </source>
</evidence>
<evidence type="ECO:0000313" key="3">
    <source>
        <dbReference type="EMBL" id="WOC11520.1"/>
    </source>
</evidence>
<evidence type="ECO:0000256" key="2">
    <source>
        <dbReference type="SAM" id="Phobius"/>
    </source>
</evidence>
<feature type="transmembrane region" description="Helical" evidence="2">
    <location>
        <begin position="273"/>
        <end position="290"/>
    </location>
</feature>
<dbReference type="EMBL" id="CP128986">
    <property type="protein sequence ID" value="WOC11520.1"/>
    <property type="molecule type" value="Genomic_DNA"/>
</dbReference>
<protein>
    <recommendedName>
        <fullName evidence="4">Transmembrane protein</fullName>
    </recommendedName>
</protein>